<accession>A0A7J0HBS2</accession>
<gene>
    <name evidence="1" type="ORF">Acr_28g0012310</name>
</gene>
<keyword evidence="2" id="KW-1185">Reference proteome</keyword>
<proteinExistence type="predicted"/>
<organism evidence="1 2">
    <name type="scientific">Actinidia rufa</name>
    <dbReference type="NCBI Taxonomy" id="165716"/>
    <lineage>
        <taxon>Eukaryota</taxon>
        <taxon>Viridiplantae</taxon>
        <taxon>Streptophyta</taxon>
        <taxon>Embryophyta</taxon>
        <taxon>Tracheophyta</taxon>
        <taxon>Spermatophyta</taxon>
        <taxon>Magnoliopsida</taxon>
        <taxon>eudicotyledons</taxon>
        <taxon>Gunneridae</taxon>
        <taxon>Pentapetalae</taxon>
        <taxon>asterids</taxon>
        <taxon>Ericales</taxon>
        <taxon>Actinidiaceae</taxon>
        <taxon>Actinidia</taxon>
    </lineage>
</organism>
<dbReference type="Proteomes" id="UP000585474">
    <property type="component" value="Unassembled WGS sequence"/>
</dbReference>
<evidence type="ECO:0000313" key="2">
    <source>
        <dbReference type="Proteomes" id="UP000585474"/>
    </source>
</evidence>
<dbReference type="AlphaFoldDB" id="A0A7J0HBS2"/>
<name>A0A7J0HBS2_9ERIC</name>
<protein>
    <submittedName>
        <fullName evidence="1">Uncharacterized protein</fullName>
    </submittedName>
</protein>
<dbReference type="EMBL" id="BJWL01000028">
    <property type="protein sequence ID" value="GFZ20526.1"/>
    <property type="molecule type" value="Genomic_DNA"/>
</dbReference>
<evidence type="ECO:0000313" key="1">
    <source>
        <dbReference type="EMBL" id="GFZ20526.1"/>
    </source>
</evidence>
<sequence length="111" mass="12347">MTSRLKTVFPGGGGRRSWLYAGGKVGGRSWGPRSLSPSRSEIAGIGHRSLLPAMSESPSRWKMGGAVHLHFVFKCKDFPTPSIFFESRDSSNDTWDAFPGQKPKAMFVWWD</sequence>
<reference evidence="1 2" key="1">
    <citation type="submission" date="2019-07" db="EMBL/GenBank/DDBJ databases">
        <title>De Novo Assembly of kiwifruit Actinidia rufa.</title>
        <authorList>
            <person name="Sugita-Konishi S."/>
            <person name="Sato K."/>
            <person name="Mori E."/>
            <person name="Abe Y."/>
            <person name="Kisaki G."/>
            <person name="Hamano K."/>
            <person name="Suezawa K."/>
            <person name="Otani M."/>
            <person name="Fukuda T."/>
            <person name="Manabe T."/>
            <person name="Gomi K."/>
            <person name="Tabuchi M."/>
            <person name="Akimitsu K."/>
            <person name="Kataoka I."/>
        </authorList>
    </citation>
    <scope>NUCLEOTIDE SEQUENCE [LARGE SCALE GENOMIC DNA]</scope>
    <source>
        <strain evidence="2">cv. Fuchu</strain>
    </source>
</reference>
<comment type="caution">
    <text evidence="1">The sequence shown here is derived from an EMBL/GenBank/DDBJ whole genome shotgun (WGS) entry which is preliminary data.</text>
</comment>